<protein>
    <submittedName>
        <fullName evidence="2">Uncharacterized protein</fullName>
    </submittedName>
</protein>
<keyword evidence="1" id="KW-0812">Transmembrane</keyword>
<organism evidence="2 3">
    <name type="scientific">Sphingobacterium zeae</name>
    <dbReference type="NCBI Taxonomy" id="1776859"/>
    <lineage>
        <taxon>Bacteria</taxon>
        <taxon>Pseudomonadati</taxon>
        <taxon>Bacteroidota</taxon>
        <taxon>Sphingobacteriia</taxon>
        <taxon>Sphingobacteriales</taxon>
        <taxon>Sphingobacteriaceae</taxon>
        <taxon>Sphingobacterium</taxon>
    </lineage>
</organism>
<evidence type="ECO:0000256" key="1">
    <source>
        <dbReference type="SAM" id="Phobius"/>
    </source>
</evidence>
<comment type="caution">
    <text evidence="2">The sequence shown here is derived from an EMBL/GenBank/DDBJ whole genome shotgun (WGS) entry which is preliminary data.</text>
</comment>
<accession>A0ABU0UBC5</accession>
<evidence type="ECO:0000313" key="3">
    <source>
        <dbReference type="Proteomes" id="UP001244640"/>
    </source>
</evidence>
<dbReference type="Proteomes" id="UP001244640">
    <property type="component" value="Unassembled WGS sequence"/>
</dbReference>
<feature type="transmembrane region" description="Helical" evidence="1">
    <location>
        <begin position="6"/>
        <end position="26"/>
    </location>
</feature>
<evidence type="ECO:0000313" key="2">
    <source>
        <dbReference type="EMBL" id="MDQ1152148.1"/>
    </source>
</evidence>
<sequence>MILGDVNYFFAMICCIFLIFNQLRLLSRVWIILCHMTIKIALEKMLKLFGVELDNLY</sequence>
<proteinExistence type="predicted"/>
<keyword evidence="1" id="KW-1133">Transmembrane helix</keyword>
<keyword evidence="3" id="KW-1185">Reference proteome</keyword>
<name>A0ABU0UBC5_9SPHI</name>
<reference evidence="2 3" key="1">
    <citation type="submission" date="2023-07" db="EMBL/GenBank/DDBJ databases">
        <title>Functional and genomic diversity of the sorghum phyllosphere microbiome.</title>
        <authorList>
            <person name="Shade A."/>
        </authorList>
    </citation>
    <scope>NUCLEOTIDE SEQUENCE [LARGE SCALE GENOMIC DNA]</scope>
    <source>
        <strain evidence="2 3">SORGH_AS_0892</strain>
    </source>
</reference>
<dbReference type="EMBL" id="JAUTBA010000001">
    <property type="protein sequence ID" value="MDQ1152148.1"/>
    <property type="molecule type" value="Genomic_DNA"/>
</dbReference>
<gene>
    <name evidence="2" type="ORF">QE382_004132</name>
</gene>
<keyword evidence="1" id="KW-0472">Membrane</keyword>